<keyword evidence="3" id="KW-1185">Reference proteome</keyword>
<reference evidence="2 3" key="1">
    <citation type="submission" date="2019-07" db="EMBL/GenBank/DDBJ databases">
        <title>Whole genome shotgun sequence of Agrococcus baldri NBRC 103055.</title>
        <authorList>
            <person name="Hosoyama A."/>
            <person name="Uohara A."/>
            <person name="Ohji S."/>
            <person name="Ichikawa N."/>
        </authorList>
    </citation>
    <scope>NUCLEOTIDE SEQUENCE [LARGE SCALE GENOMIC DNA]</scope>
    <source>
        <strain evidence="2 3">NBRC 103055</strain>
    </source>
</reference>
<feature type="domain" description="Knr4/Smi1-like" evidence="1">
    <location>
        <begin position="28"/>
        <end position="165"/>
    </location>
</feature>
<dbReference type="InterPro" id="IPR018958">
    <property type="entry name" value="Knr4/Smi1-like_dom"/>
</dbReference>
<comment type="caution">
    <text evidence="2">The sequence shown here is derived from an EMBL/GenBank/DDBJ whole genome shotgun (WGS) entry which is preliminary data.</text>
</comment>
<evidence type="ECO:0000313" key="3">
    <source>
        <dbReference type="Proteomes" id="UP000321749"/>
    </source>
</evidence>
<evidence type="ECO:0000259" key="1">
    <source>
        <dbReference type="SMART" id="SM00860"/>
    </source>
</evidence>
<dbReference type="InterPro" id="IPR051873">
    <property type="entry name" value="KNR4/SMI1_regulator"/>
</dbReference>
<organism evidence="2 3">
    <name type="scientific">Agrococcus baldri</name>
    <dbReference type="NCBI Taxonomy" id="153730"/>
    <lineage>
        <taxon>Bacteria</taxon>
        <taxon>Bacillati</taxon>
        <taxon>Actinomycetota</taxon>
        <taxon>Actinomycetes</taxon>
        <taxon>Micrococcales</taxon>
        <taxon>Microbacteriaceae</taxon>
        <taxon>Agrococcus</taxon>
    </lineage>
</organism>
<dbReference type="Proteomes" id="UP000321749">
    <property type="component" value="Unassembled WGS sequence"/>
</dbReference>
<gene>
    <name evidence="2" type="ORF">ABA31_27580</name>
</gene>
<dbReference type="AlphaFoldDB" id="A0AA87UYM9"/>
<protein>
    <recommendedName>
        <fullName evidence="1">Knr4/Smi1-like domain-containing protein</fullName>
    </recommendedName>
</protein>
<dbReference type="RefSeq" id="WP_146796891.1">
    <property type="nucleotide sequence ID" value="NZ_BJUU01000026.1"/>
</dbReference>
<dbReference type="PANTHER" id="PTHR47432">
    <property type="entry name" value="CELL WALL ASSEMBLY REGULATOR SMI1"/>
    <property type="match status" value="1"/>
</dbReference>
<dbReference type="InterPro" id="IPR037883">
    <property type="entry name" value="Knr4/Smi1-like_sf"/>
</dbReference>
<accession>A0AA87UYM9</accession>
<proteinExistence type="predicted"/>
<dbReference type="SUPFAM" id="SSF160631">
    <property type="entry name" value="SMI1/KNR4-like"/>
    <property type="match status" value="1"/>
</dbReference>
<dbReference type="Pfam" id="PF09346">
    <property type="entry name" value="SMI1_KNR4"/>
    <property type="match status" value="1"/>
</dbReference>
<sequence length="187" mass="20486">MDIDTAWDIIERVLHDRLPEVAGTLRGPVSDDDLERLAGTVGRQLPPDFVASLRRHDGQDNPTALLDLFDHFTLLSAQAMIETSDMRVGALGDNVDDIIEWMSPERVRPIMNCRGWLQFTAAESQGYALDLDPLPAGEVGQVIFLPVDGPTPAPEFPSYGAWLSSLAEKLDAGAFTIDDTLGLWLDA</sequence>
<evidence type="ECO:0000313" key="2">
    <source>
        <dbReference type="EMBL" id="GEK81407.1"/>
    </source>
</evidence>
<dbReference type="PANTHER" id="PTHR47432:SF1">
    <property type="entry name" value="CELL WALL ASSEMBLY REGULATOR SMI1"/>
    <property type="match status" value="1"/>
</dbReference>
<dbReference type="GO" id="GO:0043332">
    <property type="term" value="C:mating projection tip"/>
    <property type="evidence" value="ECO:0007669"/>
    <property type="project" value="TreeGrafter"/>
</dbReference>
<dbReference type="SMART" id="SM00860">
    <property type="entry name" value="SMI1_KNR4"/>
    <property type="match status" value="1"/>
</dbReference>
<dbReference type="EMBL" id="BJUU01000026">
    <property type="protein sequence ID" value="GEK81407.1"/>
    <property type="molecule type" value="Genomic_DNA"/>
</dbReference>
<name>A0AA87UYM9_9MICO</name>